<evidence type="ECO:0000313" key="1">
    <source>
        <dbReference type="EMBL" id="THV14363.1"/>
    </source>
</evidence>
<dbReference type="InterPro" id="IPR038282">
    <property type="entry name" value="DUF2267_sf"/>
</dbReference>
<comment type="caution">
    <text evidence="1">The sequence shown here is derived from an EMBL/GenBank/DDBJ whole genome shotgun (WGS) entry which is preliminary data.</text>
</comment>
<reference evidence="1 2" key="1">
    <citation type="submission" date="2019-04" db="EMBL/GenBank/DDBJ databases">
        <title>Genome sequence of strain 7209-2.</title>
        <authorList>
            <person name="Gao J."/>
            <person name="Sun J."/>
        </authorList>
    </citation>
    <scope>NUCLEOTIDE SEQUENCE [LARGE SCALE GENOMIC DNA]</scope>
    <source>
        <strain evidence="1 2">7209-2</strain>
    </source>
</reference>
<name>A0ABY2QVF4_9HYPH</name>
<sequence length="143" mass="16192">MPMPLEYRQASADFDAFMKDLVTTSMLTSSHQAYTMLQAVLQVFRHRLTVAQAIAFANALPPVLRAIFVSDWDVEAPPKPFVGRNELMKEVRAFRHDHNLSTDTAIEEVTATIRRHVDPATFERVLRTLPEEAGDFWSLGSMS</sequence>
<accession>A0ABY2QVF4</accession>
<proteinExistence type="predicted"/>
<gene>
    <name evidence="1" type="ORF">E9677_11430</name>
</gene>
<dbReference type="InterPro" id="IPR018727">
    <property type="entry name" value="DUF2267"/>
</dbReference>
<dbReference type="Gene3D" id="1.10.490.110">
    <property type="entry name" value="Uncharacterized conserved protein DUF2267"/>
    <property type="match status" value="1"/>
</dbReference>
<keyword evidence="2" id="KW-1185">Reference proteome</keyword>
<dbReference type="Proteomes" id="UP000309667">
    <property type="component" value="Unassembled WGS sequence"/>
</dbReference>
<dbReference type="Pfam" id="PF10025">
    <property type="entry name" value="DUF2267"/>
    <property type="match status" value="1"/>
</dbReference>
<organism evidence="1 2">
    <name type="scientific">Rhizobium rhizophilum</name>
    <dbReference type="NCBI Taxonomy" id="1850373"/>
    <lineage>
        <taxon>Bacteria</taxon>
        <taxon>Pseudomonadati</taxon>
        <taxon>Pseudomonadota</taxon>
        <taxon>Alphaproteobacteria</taxon>
        <taxon>Hyphomicrobiales</taxon>
        <taxon>Rhizobiaceae</taxon>
        <taxon>Rhizobium/Agrobacterium group</taxon>
        <taxon>Rhizobium</taxon>
    </lineage>
</organism>
<protein>
    <submittedName>
        <fullName evidence="1">DUF2267 domain-containing protein</fullName>
    </submittedName>
</protein>
<dbReference type="EMBL" id="STGT01000003">
    <property type="protein sequence ID" value="THV14363.1"/>
    <property type="molecule type" value="Genomic_DNA"/>
</dbReference>
<evidence type="ECO:0000313" key="2">
    <source>
        <dbReference type="Proteomes" id="UP000309667"/>
    </source>
</evidence>